<feature type="region of interest" description="Disordered" evidence="1">
    <location>
        <begin position="135"/>
        <end position="218"/>
    </location>
</feature>
<evidence type="ECO:0000313" key="2">
    <source>
        <dbReference type="EMBL" id="CAA9400723.1"/>
    </source>
</evidence>
<feature type="region of interest" description="Disordered" evidence="1">
    <location>
        <begin position="1"/>
        <end position="21"/>
    </location>
</feature>
<dbReference type="EMBL" id="CADCUU010000137">
    <property type="protein sequence ID" value="CAA9400723.1"/>
    <property type="molecule type" value="Genomic_DNA"/>
</dbReference>
<sequence length="218" mass="23868">GRPRERNSPGAPDHPVLPLGRWKDHTGAAAARGGPDGWLLRIRHHPRAPARRGRWPRIPLRHPAQVRGHGGSRRSSGACRGFRQSLRLPARTYRGRDGAGARYAVRHRLAGWPADPQFPPWARGGVDLHPAPLHGRAGAAAPQSWPRLGRGHLGPHGAQHGRGQPLGRVRLCPREPRPRGDRSQGAPDRRSRTAPARASALAHRLRARPGRRVPGRVV</sequence>
<accession>A0A6J4NXL9</accession>
<feature type="compositionally biased region" description="Basic and acidic residues" evidence="1">
    <location>
        <begin position="172"/>
        <end position="191"/>
    </location>
</feature>
<feature type="compositionally biased region" description="Low complexity" evidence="1">
    <location>
        <begin position="73"/>
        <end position="83"/>
    </location>
</feature>
<name>A0A6J4NXL9_9RHOB</name>
<reference evidence="2" key="1">
    <citation type="submission" date="2020-02" db="EMBL/GenBank/DDBJ databases">
        <authorList>
            <person name="Meier V. D."/>
        </authorList>
    </citation>
    <scope>NUCLEOTIDE SEQUENCE</scope>
    <source>
        <strain evidence="2">AVDCRST_MAG15</strain>
    </source>
</reference>
<protein>
    <submittedName>
        <fullName evidence="2">Guanylate kinase</fullName>
        <ecNumber evidence="2">2.7.4.8</ecNumber>
    </submittedName>
</protein>
<gene>
    <name evidence="2" type="ORF">AVDCRST_MAG15-1632</name>
</gene>
<keyword evidence="2" id="KW-0808">Transferase</keyword>
<proteinExistence type="predicted"/>
<feature type="region of interest" description="Disordered" evidence="1">
    <location>
        <begin position="42"/>
        <end position="83"/>
    </location>
</feature>
<feature type="compositionally biased region" description="Basic residues" evidence="1">
    <location>
        <begin position="42"/>
        <end position="55"/>
    </location>
</feature>
<organism evidence="2">
    <name type="scientific">uncultured Rubellimicrobium sp</name>
    <dbReference type="NCBI Taxonomy" id="543078"/>
    <lineage>
        <taxon>Bacteria</taxon>
        <taxon>Pseudomonadati</taxon>
        <taxon>Pseudomonadota</taxon>
        <taxon>Alphaproteobacteria</taxon>
        <taxon>Rhodobacterales</taxon>
        <taxon>Roseobacteraceae</taxon>
        <taxon>Rubellimicrobium</taxon>
        <taxon>environmental samples</taxon>
    </lineage>
</organism>
<evidence type="ECO:0000256" key="1">
    <source>
        <dbReference type="SAM" id="MobiDB-lite"/>
    </source>
</evidence>
<dbReference type="AlphaFoldDB" id="A0A6J4NXL9"/>
<feature type="compositionally biased region" description="Low complexity" evidence="1">
    <location>
        <begin position="193"/>
        <end position="202"/>
    </location>
</feature>
<feature type="non-terminal residue" evidence="2">
    <location>
        <position position="1"/>
    </location>
</feature>
<keyword evidence="2" id="KW-0418">Kinase</keyword>
<feature type="non-terminal residue" evidence="2">
    <location>
        <position position="218"/>
    </location>
</feature>
<dbReference type="EC" id="2.7.4.8" evidence="2"/>
<dbReference type="GO" id="GO:0004385">
    <property type="term" value="F:GMP kinase activity"/>
    <property type="evidence" value="ECO:0007669"/>
    <property type="project" value="UniProtKB-EC"/>
</dbReference>
<feature type="compositionally biased region" description="Basic residues" evidence="1">
    <location>
        <begin position="203"/>
        <end position="218"/>
    </location>
</feature>